<dbReference type="PANTHER" id="PTHR43479">
    <property type="entry name" value="ACREF/ENVCD OPERON REPRESSOR-RELATED"/>
    <property type="match status" value="1"/>
</dbReference>
<evidence type="ECO:0000259" key="3">
    <source>
        <dbReference type="PROSITE" id="PS50977"/>
    </source>
</evidence>
<dbReference type="InterPro" id="IPR009057">
    <property type="entry name" value="Homeodomain-like_sf"/>
</dbReference>
<evidence type="ECO:0000313" key="4">
    <source>
        <dbReference type="EMBL" id="PWR18302.1"/>
    </source>
</evidence>
<dbReference type="Proteomes" id="UP000246077">
    <property type="component" value="Unassembled WGS sequence"/>
</dbReference>
<dbReference type="InterPro" id="IPR050624">
    <property type="entry name" value="HTH-type_Tx_Regulator"/>
</dbReference>
<evidence type="ECO:0000256" key="1">
    <source>
        <dbReference type="ARBA" id="ARBA00023125"/>
    </source>
</evidence>
<dbReference type="PANTHER" id="PTHR43479:SF11">
    <property type="entry name" value="ACREF_ENVCD OPERON REPRESSOR-RELATED"/>
    <property type="match status" value="1"/>
</dbReference>
<dbReference type="Pfam" id="PF00440">
    <property type="entry name" value="TetR_N"/>
    <property type="match status" value="1"/>
</dbReference>
<feature type="DNA-binding region" description="H-T-H motif" evidence="2">
    <location>
        <begin position="27"/>
        <end position="46"/>
    </location>
</feature>
<gene>
    <name evidence="4" type="ORF">DKG75_20240</name>
</gene>
<dbReference type="Pfam" id="PF21306">
    <property type="entry name" value="TetR_C_40"/>
    <property type="match status" value="1"/>
</dbReference>
<dbReference type="AlphaFoldDB" id="A0A317DV65"/>
<accession>A0A317DV65</accession>
<comment type="caution">
    <text evidence="4">The sequence shown here is derived from an EMBL/GenBank/DDBJ whole genome shotgun (WGS) entry which is preliminary data.</text>
</comment>
<organism evidence="4 5">
    <name type="scientific">Zavarzinia compransoris</name>
    <dbReference type="NCBI Taxonomy" id="1264899"/>
    <lineage>
        <taxon>Bacteria</taxon>
        <taxon>Pseudomonadati</taxon>
        <taxon>Pseudomonadota</taxon>
        <taxon>Alphaproteobacteria</taxon>
        <taxon>Rhodospirillales</taxon>
        <taxon>Zavarziniaceae</taxon>
        <taxon>Zavarzinia</taxon>
    </lineage>
</organism>
<dbReference type="PRINTS" id="PR00455">
    <property type="entry name" value="HTHTETR"/>
</dbReference>
<dbReference type="EMBL" id="QGLF01000006">
    <property type="protein sequence ID" value="PWR18302.1"/>
    <property type="molecule type" value="Genomic_DNA"/>
</dbReference>
<dbReference type="InterPro" id="IPR049513">
    <property type="entry name" value="TetR_C_40"/>
</dbReference>
<keyword evidence="5" id="KW-1185">Reference proteome</keyword>
<evidence type="ECO:0000313" key="5">
    <source>
        <dbReference type="Proteomes" id="UP000246077"/>
    </source>
</evidence>
<reference evidence="5" key="1">
    <citation type="submission" date="2018-05" db="EMBL/GenBank/DDBJ databases">
        <title>Zavarzinia sp. HR-AS.</title>
        <authorList>
            <person name="Lee Y."/>
            <person name="Jeon C.O."/>
        </authorList>
    </citation>
    <scope>NUCLEOTIDE SEQUENCE [LARGE SCALE GENOMIC DNA]</scope>
    <source>
        <strain evidence="5">DSM 1231</strain>
    </source>
</reference>
<protein>
    <submittedName>
        <fullName evidence="4">TetR/AcrR family transcriptional regulator</fullName>
    </submittedName>
</protein>
<feature type="domain" description="HTH tetR-type" evidence="3">
    <location>
        <begin position="4"/>
        <end position="64"/>
    </location>
</feature>
<keyword evidence="1 2" id="KW-0238">DNA-binding</keyword>
<dbReference type="OrthoDB" id="9803547at2"/>
<proteinExistence type="predicted"/>
<dbReference type="Gene3D" id="1.10.357.10">
    <property type="entry name" value="Tetracycline Repressor, domain 2"/>
    <property type="match status" value="1"/>
</dbReference>
<evidence type="ECO:0000256" key="2">
    <source>
        <dbReference type="PROSITE-ProRule" id="PRU00335"/>
    </source>
</evidence>
<sequence length="203" mass="21891">MRVSAAQKRIRKAALELFAEKGTADVTISELAAASGVVRGTIYKNVSSPEQLFETIAVQLANEMDRQIVASYRGVEDPALRLAIGIRLYVRRAHEEPHWGRFLVQFAMTNKSLREIWSGPPVQDLTLGVTGGRYAIAEDEIPAALGVIAGSTLAAIVLVLDGLRTWRDAGTEVAAMVLCSLGIARDEARGLASRPLPDLAVLD</sequence>
<name>A0A317DV65_9PROT</name>
<dbReference type="SUPFAM" id="SSF46689">
    <property type="entry name" value="Homeodomain-like"/>
    <property type="match status" value="1"/>
</dbReference>
<dbReference type="GO" id="GO:0003677">
    <property type="term" value="F:DNA binding"/>
    <property type="evidence" value="ECO:0007669"/>
    <property type="project" value="UniProtKB-UniRule"/>
</dbReference>
<dbReference type="PROSITE" id="PS50977">
    <property type="entry name" value="HTH_TETR_2"/>
    <property type="match status" value="1"/>
</dbReference>
<dbReference type="InterPro" id="IPR001647">
    <property type="entry name" value="HTH_TetR"/>
</dbReference>